<dbReference type="PANTHER" id="PTHR39200">
    <property type="entry name" value="HYPOTHETICAL EXPORTED PROTEIN"/>
    <property type="match status" value="1"/>
</dbReference>
<dbReference type="Proteomes" id="UP001549146">
    <property type="component" value="Unassembled WGS sequence"/>
</dbReference>
<reference evidence="2 3" key="1">
    <citation type="submission" date="2024-06" db="EMBL/GenBank/DDBJ databases">
        <title>Genomic Encyclopedia of Type Strains, Phase IV (KMG-IV): sequencing the most valuable type-strain genomes for metagenomic binning, comparative biology and taxonomic classification.</title>
        <authorList>
            <person name="Goeker M."/>
        </authorList>
    </citation>
    <scope>NUCLEOTIDE SEQUENCE [LARGE SCALE GENOMIC DNA]</scope>
    <source>
        <strain evidence="2 3">DSM 29388</strain>
    </source>
</reference>
<protein>
    <recommendedName>
        <fullName evidence="1">Putative auto-transporter adhesin head GIN domain-containing protein</fullName>
    </recommendedName>
</protein>
<comment type="caution">
    <text evidence="2">The sequence shown here is derived from an EMBL/GenBank/DDBJ whole genome shotgun (WGS) entry which is preliminary data.</text>
</comment>
<name>A0ABV2LU19_9FLAO</name>
<dbReference type="PANTHER" id="PTHR39200:SF1">
    <property type="entry name" value="AUTO-TRANSPORTER ADHESIN HEAD GIN DOMAIN-CONTAINING PROTEIN-RELATED"/>
    <property type="match status" value="1"/>
</dbReference>
<dbReference type="Pfam" id="PF10988">
    <property type="entry name" value="DUF2807"/>
    <property type="match status" value="1"/>
</dbReference>
<dbReference type="InterPro" id="IPR021255">
    <property type="entry name" value="DUF2807"/>
</dbReference>
<dbReference type="RefSeq" id="WP_354508892.1">
    <property type="nucleotide sequence ID" value="NZ_JBEPMO010000008.1"/>
</dbReference>
<accession>A0ABV2LU19</accession>
<feature type="domain" description="Putative auto-transporter adhesin head GIN" evidence="1">
    <location>
        <begin position="38"/>
        <end position="221"/>
    </location>
</feature>
<gene>
    <name evidence="2" type="ORF">ABID46_001635</name>
</gene>
<evidence type="ECO:0000259" key="1">
    <source>
        <dbReference type="Pfam" id="PF10988"/>
    </source>
</evidence>
<evidence type="ECO:0000313" key="3">
    <source>
        <dbReference type="Proteomes" id="UP001549146"/>
    </source>
</evidence>
<proteinExistence type="predicted"/>
<dbReference type="EMBL" id="JBEPMO010000008">
    <property type="protein sequence ID" value="MET3732051.1"/>
    <property type="molecule type" value="Genomic_DNA"/>
</dbReference>
<evidence type="ECO:0000313" key="2">
    <source>
        <dbReference type="EMBL" id="MET3732051.1"/>
    </source>
</evidence>
<dbReference type="Gene3D" id="2.160.20.120">
    <property type="match status" value="1"/>
</dbReference>
<keyword evidence="3" id="KW-1185">Reference proteome</keyword>
<sequence length="238" mass="24626">MKSLFLTILASLSIISCGQETIKGNGKLTNITKQVSANFDGIGSSGSFDIEIQNAPQDGKIQLEGESNILEKIVVEVENGKLKIEFKRGYNFRSSQPIKITLKAQNLKSIALSGSGNIRAHGTQNVNEFTAAISGSGDIEANVKANLTTASISGSGDIKLSGKTDEFKVGISGSGDVYAYNLNADNVNIGVAGSGDAEVTVNNSLLGAVAGSGDISYKGNPSKVKVNSSGSGDVIHVK</sequence>
<organism evidence="2 3">
    <name type="scientific">Moheibacter stercoris</name>
    <dbReference type="NCBI Taxonomy" id="1628251"/>
    <lineage>
        <taxon>Bacteria</taxon>
        <taxon>Pseudomonadati</taxon>
        <taxon>Bacteroidota</taxon>
        <taxon>Flavobacteriia</taxon>
        <taxon>Flavobacteriales</taxon>
        <taxon>Weeksellaceae</taxon>
        <taxon>Moheibacter</taxon>
    </lineage>
</organism>
<dbReference type="PROSITE" id="PS51257">
    <property type="entry name" value="PROKAR_LIPOPROTEIN"/>
    <property type="match status" value="1"/>
</dbReference>